<gene>
    <name evidence="7" type="ORF">Bca52824_015325</name>
</gene>
<comment type="caution">
    <text evidence="7">The sequence shown here is derived from an EMBL/GenBank/DDBJ whole genome shotgun (WGS) entry which is preliminary data.</text>
</comment>
<comment type="similarity">
    <text evidence="1">Belongs to the peptidase S1C family.</text>
</comment>
<evidence type="ECO:0000256" key="2">
    <source>
        <dbReference type="ARBA" id="ARBA00022670"/>
    </source>
</evidence>
<dbReference type="Gene3D" id="3.20.190.20">
    <property type="match status" value="1"/>
</dbReference>
<name>A0A8X7W310_BRACI</name>
<dbReference type="InterPro" id="IPR009003">
    <property type="entry name" value="Peptidase_S1_PA"/>
</dbReference>
<dbReference type="Pfam" id="PF17815">
    <property type="entry name" value="PDZ_3"/>
    <property type="match status" value="1"/>
</dbReference>
<proteinExistence type="inferred from homology"/>
<dbReference type="PRINTS" id="PR00834">
    <property type="entry name" value="PROTEASES2C"/>
</dbReference>
<dbReference type="InterPro" id="IPR046449">
    <property type="entry name" value="DEGP_PDZ_sf"/>
</dbReference>
<evidence type="ECO:0000256" key="4">
    <source>
        <dbReference type="ARBA" id="ARBA00022825"/>
    </source>
</evidence>
<dbReference type="InterPro" id="IPR036034">
    <property type="entry name" value="PDZ_sf"/>
</dbReference>
<keyword evidence="8" id="KW-1185">Reference proteome</keyword>
<dbReference type="OrthoDB" id="4217619at2759"/>
<dbReference type="SUPFAM" id="SSF50156">
    <property type="entry name" value="PDZ domain-like"/>
    <property type="match status" value="1"/>
</dbReference>
<dbReference type="AlphaFoldDB" id="A0A8X7W310"/>
<dbReference type="Pfam" id="PF00089">
    <property type="entry name" value="Trypsin"/>
    <property type="match status" value="1"/>
</dbReference>
<dbReference type="InterPro" id="IPR041517">
    <property type="entry name" value="DEGP_PDZ"/>
</dbReference>
<dbReference type="PANTHER" id="PTHR45980:SF17">
    <property type="entry name" value="PROTEASE DO-LIKE PDZ DOMAIN-CONTAINING PROTEIN"/>
    <property type="match status" value="1"/>
</dbReference>
<feature type="domain" description="Protease Do-like PDZ" evidence="6">
    <location>
        <begin position="376"/>
        <end position="469"/>
    </location>
</feature>
<dbReference type="InterPro" id="IPR001940">
    <property type="entry name" value="Peptidase_S1C"/>
</dbReference>
<dbReference type="Proteomes" id="UP000886595">
    <property type="component" value="Unassembled WGS sequence"/>
</dbReference>
<evidence type="ECO:0000313" key="7">
    <source>
        <dbReference type="EMBL" id="KAG2322112.1"/>
    </source>
</evidence>
<keyword evidence="4" id="KW-0720">Serine protease</keyword>
<reference evidence="7 8" key="1">
    <citation type="submission" date="2020-02" db="EMBL/GenBank/DDBJ databases">
        <authorList>
            <person name="Ma Q."/>
            <person name="Huang Y."/>
            <person name="Song X."/>
            <person name="Pei D."/>
        </authorList>
    </citation>
    <scope>NUCLEOTIDE SEQUENCE [LARGE SCALE GENOMIC DNA]</scope>
    <source>
        <strain evidence="7">Sxm20200214</strain>
        <tissue evidence="7">Leaf</tissue>
    </source>
</reference>
<dbReference type="EMBL" id="JAAMPC010000003">
    <property type="protein sequence ID" value="KAG2322112.1"/>
    <property type="molecule type" value="Genomic_DNA"/>
</dbReference>
<evidence type="ECO:0000259" key="6">
    <source>
        <dbReference type="Pfam" id="PF17815"/>
    </source>
</evidence>
<evidence type="ECO:0000259" key="5">
    <source>
        <dbReference type="Pfam" id="PF00089"/>
    </source>
</evidence>
<protein>
    <recommendedName>
        <fullName evidence="9">Protease Do-like PDZ domain-containing protein</fullName>
    </recommendedName>
</protein>
<evidence type="ECO:0000256" key="3">
    <source>
        <dbReference type="ARBA" id="ARBA00022801"/>
    </source>
</evidence>
<dbReference type="InterPro" id="IPR001254">
    <property type="entry name" value="Trypsin_dom"/>
</dbReference>
<dbReference type="Gene3D" id="2.40.10.10">
    <property type="entry name" value="Trypsin-like serine proteases"/>
    <property type="match status" value="2"/>
</dbReference>
<dbReference type="InterPro" id="IPR043504">
    <property type="entry name" value="Peptidase_S1_PA_chymotrypsin"/>
</dbReference>
<organism evidence="7 8">
    <name type="scientific">Brassica carinata</name>
    <name type="common">Ethiopian mustard</name>
    <name type="synonym">Abyssinian cabbage</name>
    <dbReference type="NCBI Taxonomy" id="52824"/>
    <lineage>
        <taxon>Eukaryota</taxon>
        <taxon>Viridiplantae</taxon>
        <taxon>Streptophyta</taxon>
        <taxon>Embryophyta</taxon>
        <taxon>Tracheophyta</taxon>
        <taxon>Spermatophyta</taxon>
        <taxon>Magnoliopsida</taxon>
        <taxon>eudicotyledons</taxon>
        <taxon>Gunneridae</taxon>
        <taxon>Pentapetalae</taxon>
        <taxon>rosids</taxon>
        <taxon>malvids</taxon>
        <taxon>Brassicales</taxon>
        <taxon>Brassicaceae</taxon>
        <taxon>Brassiceae</taxon>
        <taxon>Brassica</taxon>
    </lineage>
</organism>
<keyword evidence="2" id="KW-0645">Protease</keyword>
<dbReference type="SUPFAM" id="SSF50494">
    <property type="entry name" value="Trypsin-like serine proteases"/>
    <property type="match status" value="1"/>
</dbReference>
<dbReference type="Gene3D" id="2.30.42.10">
    <property type="match status" value="1"/>
</dbReference>
<sequence>MFVGSVRILILRCSNTSSQIVNTTFSRRFSSVPAAEKAKDSVIDLALNSVVKVFCSSSKSTNVLQPWQKNLPRQCSGSGFVISNNKILTNAHVVADHTFVQVRKHGSPTKFKAEVESVGHACDLAILKIKSKTFWKDLKPLDFGDVPFPKETVFVVGYPRGVVSRIEVTRYSHSKTNAAINHGNSGGPAFMYNKVVGVAFQGYKNTRISFSVGMSVRIPLFSCSAGVEENDQFPGFCSLGILCQHMQNARLRNYFKMTSKMTGILIKRINPSSSSYGILKKDDVLLSIDGVSIGNDETVVFRKTESINFSRLVSMKKPCETTTLKVLRDGKTHEFNINITPVEPLIQVCQFDKLPSYYIFAGLVFLPSTPQPGTIPKKAGGQIVLLSQVLEDETTVGYTFLNNSRVKKVNGVQVENLKHLRQLIEKCCTGDSRIDLENDNNIIIGYKSGKRATPKILKRYGIPSTMSKDLQSL</sequence>
<dbReference type="PANTHER" id="PTHR45980">
    <property type="match status" value="1"/>
</dbReference>
<keyword evidence="3" id="KW-0378">Hydrolase</keyword>
<evidence type="ECO:0008006" key="9">
    <source>
        <dbReference type="Google" id="ProtNLM"/>
    </source>
</evidence>
<evidence type="ECO:0000313" key="8">
    <source>
        <dbReference type="Proteomes" id="UP000886595"/>
    </source>
</evidence>
<accession>A0A8X7W310</accession>
<dbReference type="GO" id="GO:0006508">
    <property type="term" value="P:proteolysis"/>
    <property type="evidence" value="ECO:0007669"/>
    <property type="project" value="UniProtKB-KW"/>
</dbReference>
<evidence type="ECO:0000256" key="1">
    <source>
        <dbReference type="ARBA" id="ARBA00010541"/>
    </source>
</evidence>
<feature type="domain" description="Peptidase S1" evidence="5">
    <location>
        <begin position="64"/>
        <end position="209"/>
    </location>
</feature>
<dbReference type="GO" id="GO:0004252">
    <property type="term" value="F:serine-type endopeptidase activity"/>
    <property type="evidence" value="ECO:0007669"/>
    <property type="project" value="InterPro"/>
</dbReference>